<evidence type="ECO:0000313" key="2">
    <source>
        <dbReference type="Proteomes" id="UP001328107"/>
    </source>
</evidence>
<keyword evidence="2" id="KW-1185">Reference proteome</keyword>
<sequence length="78" mass="8520">IKCSKFITEFNNKEFYTPLHHSLQLPITMTHRGIISVLKAAVQLRAGNGGTFGLIRAEDSAPAVFGKSSAIERPVHLS</sequence>
<dbReference type="Proteomes" id="UP001328107">
    <property type="component" value="Unassembled WGS sequence"/>
</dbReference>
<evidence type="ECO:0000313" key="1">
    <source>
        <dbReference type="EMBL" id="GMR32827.1"/>
    </source>
</evidence>
<comment type="caution">
    <text evidence="1">The sequence shown here is derived from an EMBL/GenBank/DDBJ whole genome shotgun (WGS) entry which is preliminary data.</text>
</comment>
<dbReference type="EMBL" id="BTRK01000001">
    <property type="protein sequence ID" value="GMR32827.1"/>
    <property type="molecule type" value="Genomic_DNA"/>
</dbReference>
<organism evidence="1 2">
    <name type="scientific">Pristionchus mayeri</name>
    <dbReference type="NCBI Taxonomy" id="1317129"/>
    <lineage>
        <taxon>Eukaryota</taxon>
        <taxon>Metazoa</taxon>
        <taxon>Ecdysozoa</taxon>
        <taxon>Nematoda</taxon>
        <taxon>Chromadorea</taxon>
        <taxon>Rhabditida</taxon>
        <taxon>Rhabditina</taxon>
        <taxon>Diplogasteromorpha</taxon>
        <taxon>Diplogasteroidea</taxon>
        <taxon>Neodiplogasteridae</taxon>
        <taxon>Pristionchus</taxon>
    </lineage>
</organism>
<protein>
    <submittedName>
        <fullName evidence="1">Uncharacterized protein</fullName>
    </submittedName>
</protein>
<reference evidence="2" key="1">
    <citation type="submission" date="2022-10" db="EMBL/GenBank/DDBJ databases">
        <title>Genome assembly of Pristionchus species.</title>
        <authorList>
            <person name="Yoshida K."/>
            <person name="Sommer R.J."/>
        </authorList>
    </citation>
    <scope>NUCLEOTIDE SEQUENCE [LARGE SCALE GENOMIC DNA]</scope>
    <source>
        <strain evidence="2">RS5460</strain>
    </source>
</reference>
<proteinExistence type="predicted"/>
<feature type="non-terminal residue" evidence="1">
    <location>
        <position position="78"/>
    </location>
</feature>
<name>A0AAN4Z1J0_9BILA</name>
<feature type="non-terminal residue" evidence="1">
    <location>
        <position position="1"/>
    </location>
</feature>
<dbReference type="AlphaFoldDB" id="A0AAN4Z1J0"/>
<accession>A0AAN4Z1J0</accession>
<gene>
    <name evidence="1" type="ORF">PMAYCL1PPCAC_03022</name>
</gene>